<evidence type="ECO:0000256" key="1">
    <source>
        <dbReference type="SAM" id="SignalP"/>
    </source>
</evidence>
<feature type="signal peptide" evidence="1">
    <location>
        <begin position="1"/>
        <end position="20"/>
    </location>
</feature>
<accession>A0AAF0WJS6</accession>
<evidence type="ECO:0000313" key="3">
    <source>
        <dbReference type="Proteomes" id="UP000077755"/>
    </source>
</evidence>
<dbReference type="EMBL" id="CP093344">
    <property type="protein sequence ID" value="WOG89658.1"/>
    <property type="molecule type" value="Genomic_DNA"/>
</dbReference>
<proteinExistence type="predicted"/>
<organism evidence="2 3">
    <name type="scientific">Daucus carota subsp. sativus</name>
    <name type="common">Carrot</name>
    <dbReference type="NCBI Taxonomy" id="79200"/>
    <lineage>
        <taxon>Eukaryota</taxon>
        <taxon>Viridiplantae</taxon>
        <taxon>Streptophyta</taxon>
        <taxon>Embryophyta</taxon>
        <taxon>Tracheophyta</taxon>
        <taxon>Spermatophyta</taxon>
        <taxon>Magnoliopsida</taxon>
        <taxon>eudicotyledons</taxon>
        <taxon>Gunneridae</taxon>
        <taxon>Pentapetalae</taxon>
        <taxon>asterids</taxon>
        <taxon>campanulids</taxon>
        <taxon>Apiales</taxon>
        <taxon>Apiaceae</taxon>
        <taxon>Apioideae</taxon>
        <taxon>Scandiceae</taxon>
        <taxon>Daucinae</taxon>
        <taxon>Daucus</taxon>
        <taxon>Daucus sect. Daucus</taxon>
    </lineage>
</organism>
<reference evidence="2" key="1">
    <citation type="journal article" date="2016" name="Nat. Genet.">
        <title>A high-quality carrot genome assembly provides new insights into carotenoid accumulation and asterid genome evolution.</title>
        <authorList>
            <person name="Iorizzo M."/>
            <person name="Ellison S."/>
            <person name="Senalik D."/>
            <person name="Zeng P."/>
            <person name="Satapoomin P."/>
            <person name="Huang J."/>
            <person name="Bowman M."/>
            <person name="Iovene M."/>
            <person name="Sanseverino W."/>
            <person name="Cavagnaro P."/>
            <person name="Yildiz M."/>
            <person name="Macko-Podgorni A."/>
            <person name="Moranska E."/>
            <person name="Grzebelus E."/>
            <person name="Grzebelus D."/>
            <person name="Ashrafi H."/>
            <person name="Zheng Z."/>
            <person name="Cheng S."/>
            <person name="Spooner D."/>
            <person name="Van Deynze A."/>
            <person name="Simon P."/>
        </authorList>
    </citation>
    <scope>NUCLEOTIDE SEQUENCE</scope>
    <source>
        <tissue evidence="2">Leaf</tissue>
    </source>
</reference>
<name>A0AAF0WJS6_DAUCS</name>
<gene>
    <name evidence="2" type="ORF">DCAR_0208896</name>
</gene>
<keyword evidence="1" id="KW-0732">Signal</keyword>
<dbReference type="AlphaFoldDB" id="A0AAF0WJS6"/>
<dbReference type="Proteomes" id="UP000077755">
    <property type="component" value="Chromosome 2"/>
</dbReference>
<reference evidence="2" key="2">
    <citation type="submission" date="2022-03" db="EMBL/GenBank/DDBJ databases">
        <title>Draft title - Genomic analysis of global carrot germplasm unveils the trajectory of domestication and the origin of high carotenoid orange carrot.</title>
        <authorList>
            <person name="Iorizzo M."/>
            <person name="Ellison S."/>
            <person name="Senalik D."/>
            <person name="Macko-Podgorni A."/>
            <person name="Grzebelus D."/>
            <person name="Bostan H."/>
            <person name="Rolling W."/>
            <person name="Curaba J."/>
            <person name="Simon P."/>
        </authorList>
    </citation>
    <scope>NUCLEOTIDE SEQUENCE</scope>
    <source>
        <tissue evidence="2">Leaf</tissue>
    </source>
</reference>
<protein>
    <submittedName>
        <fullName evidence="2">Uncharacterized protein</fullName>
    </submittedName>
</protein>
<feature type="chain" id="PRO_5042037613" evidence="1">
    <location>
        <begin position="21"/>
        <end position="42"/>
    </location>
</feature>
<sequence length="42" mass="4976">MLLLGFHRLYMCTLLPTILCKLPVKGQCLCYTHLKYNFIIFI</sequence>
<evidence type="ECO:0000313" key="2">
    <source>
        <dbReference type="EMBL" id="WOG89658.1"/>
    </source>
</evidence>
<keyword evidence="3" id="KW-1185">Reference proteome</keyword>